<reference evidence="1" key="1">
    <citation type="submission" date="2022-10" db="EMBL/GenBank/DDBJ databases">
        <title>Complete Genome of Trichothecium roseum strain YXFP-22015, a Plant Pathogen Isolated from Citrus.</title>
        <authorList>
            <person name="Wang Y."/>
            <person name="Zhu L."/>
        </authorList>
    </citation>
    <scope>NUCLEOTIDE SEQUENCE</scope>
    <source>
        <strain evidence="1">YXFP-22015</strain>
    </source>
</reference>
<comment type="caution">
    <text evidence="1">The sequence shown here is derived from an EMBL/GenBank/DDBJ whole genome shotgun (WGS) entry which is preliminary data.</text>
</comment>
<gene>
    <name evidence="1" type="ORF">N3K66_009015</name>
</gene>
<keyword evidence="2" id="KW-1185">Reference proteome</keyword>
<evidence type="ECO:0000313" key="1">
    <source>
        <dbReference type="EMBL" id="KAI9896115.1"/>
    </source>
</evidence>
<accession>A0ACC0UQW4</accession>
<evidence type="ECO:0000313" key="2">
    <source>
        <dbReference type="Proteomes" id="UP001163324"/>
    </source>
</evidence>
<dbReference type="Proteomes" id="UP001163324">
    <property type="component" value="Chromosome 10"/>
</dbReference>
<sequence length="232" mass="24889">MSSSIEPDTKGPVVCVFCGAAGGSDPIYMEAARQLAREFHEKKVKLVYGGGTSGLMGELAYTLASLSGPEAVHGIIPGALISIEEGYKDENGQHKFKKVEREIKDGGTHSFGRVTIVPDMHTRKRLMASEVLAGGPGSGFIALPGGFGTLEELMEITTWNQLGIHGAGVVLLNVDGYWDGILDWVKRAVSKGFLSARNARIVVQTGEVGATLDILKDYEVSKERLALVWEQS</sequence>
<protein>
    <submittedName>
        <fullName evidence="1">Uncharacterized protein</fullName>
    </submittedName>
</protein>
<organism evidence="1 2">
    <name type="scientific">Trichothecium roseum</name>
    <dbReference type="NCBI Taxonomy" id="47278"/>
    <lineage>
        <taxon>Eukaryota</taxon>
        <taxon>Fungi</taxon>
        <taxon>Dikarya</taxon>
        <taxon>Ascomycota</taxon>
        <taxon>Pezizomycotina</taxon>
        <taxon>Sordariomycetes</taxon>
        <taxon>Hypocreomycetidae</taxon>
        <taxon>Hypocreales</taxon>
        <taxon>Hypocreales incertae sedis</taxon>
        <taxon>Trichothecium</taxon>
    </lineage>
</organism>
<proteinExistence type="predicted"/>
<name>A0ACC0UQW4_9HYPO</name>
<dbReference type="EMBL" id="CM047949">
    <property type="protein sequence ID" value="KAI9896115.1"/>
    <property type="molecule type" value="Genomic_DNA"/>
</dbReference>